<keyword evidence="3" id="KW-1185">Reference proteome</keyword>
<sequence length="130" mass="14969">MKTLLLAFGLLTLFNCNASKTNADDSKKHDSQLIGKWSMAFDNASITRSRTITREADGKFVADNATRIQGRAQRYQTSGTWWTDNGFYYEANIQSGDTIKYKYKVDNVSKLSFEKESSTEEDYKYFEVRQ</sequence>
<organism evidence="2 3">
    <name type="scientific">Soonwooa buanensis</name>
    <dbReference type="NCBI Taxonomy" id="619805"/>
    <lineage>
        <taxon>Bacteria</taxon>
        <taxon>Pseudomonadati</taxon>
        <taxon>Bacteroidota</taxon>
        <taxon>Flavobacteriia</taxon>
        <taxon>Flavobacteriales</taxon>
        <taxon>Weeksellaceae</taxon>
        <taxon>Chryseobacterium group</taxon>
        <taxon>Soonwooa</taxon>
    </lineage>
</organism>
<dbReference type="OrthoDB" id="1261513at2"/>
<evidence type="ECO:0000313" key="3">
    <source>
        <dbReference type="Proteomes" id="UP000191112"/>
    </source>
</evidence>
<evidence type="ECO:0000256" key="1">
    <source>
        <dbReference type="SAM" id="SignalP"/>
    </source>
</evidence>
<gene>
    <name evidence="2" type="ORF">SAMN05660477_01922</name>
</gene>
<evidence type="ECO:0008006" key="4">
    <source>
        <dbReference type="Google" id="ProtNLM"/>
    </source>
</evidence>
<feature type="chain" id="PRO_5012165384" description="Lipocalin-like domain-containing protein" evidence="1">
    <location>
        <begin position="19"/>
        <end position="130"/>
    </location>
</feature>
<evidence type="ECO:0000313" key="2">
    <source>
        <dbReference type="EMBL" id="SKB93690.1"/>
    </source>
</evidence>
<dbReference type="Proteomes" id="UP000191112">
    <property type="component" value="Unassembled WGS sequence"/>
</dbReference>
<name>A0A1T5FC07_9FLAO</name>
<reference evidence="2 3" key="1">
    <citation type="submission" date="2017-02" db="EMBL/GenBank/DDBJ databases">
        <authorList>
            <person name="Peterson S.W."/>
        </authorList>
    </citation>
    <scope>NUCLEOTIDE SEQUENCE [LARGE SCALE GENOMIC DNA]</scope>
    <source>
        <strain evidence="2 3">DSM 22323</strain>
    </source>
</reference>
<feature type="signal peptide" evidence="1">
    <location>
        <begin position="1"/>
        <end position="18"/>
    </location>
</feature>
<keyword evidence="1" id="KW-0732">Signal</keyword>
<accession>A0A1T5FC07</accession>
<proteinExistence type="predicted"/>
<dbReference type="AlphaFoldDB" id="A0A1T5FC07"/>
<dbReference type="STRING" id="619805.SAMN05660477_01922"/>
<protein>
    <recommendedName>
        <fullName evidence="4">Lipocalin-like domain-containing protein</fullName>
    </recommendedName>
</protein>
<dbReference type="EMBL" id="FUYZ01000006">
    <property type="protein sequence ID" value="SKB93690.1"/>
    <property type="molecule type" value="Genomic_DNA"/>
</dbReference>
<dbReference type="RefSeq" id="WP_079667162.1">
    <property type="nucleotide sequence ID" value="NZ_FUYZ01000006.1"/>
</dbReference>